<reference evidence="3" key="1">
    <citation type="submission" date="2022-11" db="UniProtKB">
        <authorList>
            <consortium name="WormBaseParasite"/>
        </authorList>
    </citation>
    <scope>IDENTIFICATION</scope>
</reference>
<organism evidence="2 3">
    <name type="scientific">Panagrolaimus davidi</name>
    <dbReference type="NCBI Taxonomy" id="227884"/>
    <lineage>
        <taxon>Eukaryota</taxon>
        <taxon>Metazoa</taxon>
        <taxon>Ecdysozoa</taxon>
        <taxon>Nematoda</taxon>
        <taxon>Chromadorea</taxon>
        <taxon>Rhabditida</taxon>
        <taxon>Tylenchina</taxon>
        <taxon>Panagrolaimomorpha</taxon>
        <taxon>Panagrolaimoidea</taxon>
        <taxon>Panagrolaimidae</taxon>
        <taxon>Panagrolaimus</taxon>
    </lineage>
</organism>
<feature type="compositionally biased region" description="Gly residues" evidence="1">
    <location>
        <begin position="75"/>
        <end position="85"/>
    </location>
</feature>
<evidence type="ECO:0000313" key="2">
    <source>
        <dbReference type="Proteomes" id="UP000887578"/>
    </source>
</evidence>
<evidence type="ECO:0000256" key="1">
    <source>
        <dbReference type="SAM" id="MobiDB-lite"/>
    </source>
</evidence>
<feature type="compositionally biased region" description="Polar residues" evidence="1">
    <location>
        <begin position="29"/>
        <end position="44"/>
    </location>
</feature>
<proteinExistence type="predicted"/>
<sequence>MLSASLPYKKTNHASTSDKTVCRLPAAASNGSNVPINSGVSSMDRSGGTTGTIPLIDSKEANVQHQSFREDNGDQDGGNGQSFSV</sequence>
<dbReference type="AlphaFoldDB" id="A0A914PP71"/>
<protein>
    <submittedName>
        <fullName evidence="3">Uncharacterized protein</fullName>
    </submittedName>
</protein>
<evidence type="ECO:0000313" key="3">
    <source>
        <dbReference type="WBParaSite" id="PDA_v2.g17826.t1"/>
    </source>
</evidence>
<feature type="compositionally biased region" description="Basic and acidic residues" evidence="1">
    <location>
        <begin position="57"/>
        <end position="72"/>
    </location>
</feature>
<dbReference type="Proteomes" id="UP000887578">
    <property type="component" value="Unplaced"/>
</dbReference>
<feature type="region of interest" description="Disordered" evidence="1">
    <location>
        <begin position="26"/>
        <end position="85"/>
    </location>
</feature>
<keyword evidence="2" id="KW-1185">Reference proteome</keyword>
<name>A0A914PP71_9BILA</name>
<dbReference type="WBParaSite" id="PDA_v2.g17826.t1">
    <property type="protein sequence ID" value="PDA_v2.g17826.t1"/>
    <property type="gene ID" value="PDA_v2.g17826"/>
</dbReference>
<accession>A0A914PP71</accession>